<protein>
    <recommendedName>
        <fullName evidence="4">Major facilitator superfamily (MFS) profile domain-containing protein</fullName>
    </recommendedName>
</protein>
<accession>A0ABR3PRB0</accession>
<keyword evidence="2" id="KW-1003">Cell membrane</keyword>
<keyword evidence="3" id="KW-1133">Transmembrane helix</keyword>
<comment type="subcellular location">
    <subcellularLocation>
        <location evidence="1">Cell inner membrane</location>
        <topology evidence="1">Multi-pass membrane protein</topology>
    </subcellularLocation>
</comment>
<feature type="transmembrane region" description="Helical" evidence="3">
    <location>
        <begin position="369"/>
        <end position="386"/>
    </location>
</feature>
<evidence type="ECO:0000256" key="2">
    <source>
        <dbReference type="ARBA" id="ARBA00022475"/>
    </source>
</evidence>
<dbReference type="InterPro" id="IPR036259">
    <property type="entry name" value="MFS_trans_sf"/>
</dbReference>
<organism evidence="5 6">
    <name type="scientific">Vanrija albida</name>
    <dbReference type="NCBI Taxonomy" id="181172"/>
    <lineage>
        <taxon>Eukaryota</taxon>
        <taxon>Fungi</taxon>
        <taxon>Dikarya</taxon>
        <taxon>Basidiomycota</taxon>
        <taxon>Agaricomycotina</taxon>
        <taxon>Tremellomycetes</taxon>
        <taxon>Trichosporonales</taxon>
        <taxon>Trichosporonaceae</taxon>
        <taxon>Vanrija</taxon>
    </lineage>
</organism>
<comment type="caution">
    <text evidence="5">The sequence shown here is derived from an EMBL/GenBank/DDBJ whole genome shotgun (WGS) entry which is preliminary data.</text>
</comment>
<dbReference type="Gene3D" id="1.20.1250.20">
    <property type="entry name" value="MFS general substrate transporter like domains"/>
    <property type="match status" value="2"/>
</dbReference>
<keyword evidence="6" id="KW-1185">Reference proteome</keyword>
<dbReference type="EMBL" id="JBBXJM010000007">
    <property type="protein sequence ID" value="KAL1404993.1"/>
    <property type="molecule type" value="Genomic_DNA"/>
</dbReference>
<keyword evidence="3" id="KW-0812">Transmembrane</keyword>
<feature type="transmembrane region" description="Helical" evidence="3">
    <location>
        <begin position="167"/>
        <end position="186"/>
    </location>
</feature>
<feature type="transmembrane region" description="Helical" evidence="3">
    <location>
        <begin position="122"/>
        <end position="146"/>
    </location>
</feature>
<feature type="transmembrane region" description="Helical" evidence="3">
    <location>
        <begin position="23"/>
        <end position="44"/>
    </location>
</feature>
<evidence type="ECO:0000313" key="6">
    <source>
        <dbReference type="Proteomes" id="UP001565368"/>
    </source>
</evidence>
<dbReference type="PANTHER" id="PTHR43702:SF3">
    <property type="entry name" value="PROTEIN TSGA"/>
    <property type="match status" value="1"/>
</dbReference>
<dbReference type="PROSITE" id="PS50850">
    <property type="entry name" value="MFS"/>
    <property type="match status" value="1"/>
</dbReference>
<dbReference type="Pfam" id="PF07690">
    <property type="entry name" value="MFS_1"/>
    <property type="match status" value="1"/>
</dbReference>
<feature type="transmembrane region" description="Helical" evidence="3">
    <location>
        <begin position="255"/>
        <end position="274"/>
    </location>
</feature>
<evidence type="ECO:0000256" key="1">
    <source>
        <dbReference type="ARBA" id="ARBA00004429"/>
    </source>
</evidence>
<feature type="domain" description="Major facilitator superfamily (MFS) profile" evidence="4">
    <location>
        <begin position="26"/>
        <end position="422"/>
    </location>
</feature>
<name>A0ABR3PRB0_9TREE</name>
<dbReference type="InterPro" id="IPR050375">
    <property type="entry name" value="MFS_TsgA-like"/>
</dbReference>
<feature type="transmembrane region" description="Helical" evidence="3">
    <location>
        <begin position="92"/>
        <end position="110"/>
    </location>
</feature>
<dbReference type="InterPro" id="IPR011701">
    <property type="entry name" value="MFS"/>
</dbReference>
<dbReference type="SUPFAM" id="SSF103473">
    <property type="entry name" value="MFS general substrate transporter"/>
    <property type="match status" value="1"/>
</dbReference>
<dbReference type="PANTHER" id="PTHR43702">
    <property type="entry name" value="L-FUCOSE-PROTON SYMPORTER"/>
    <property type="match status" value="1"/>
</dbReference>
<gene>
    <name evidence="5" type="ORF">Q8F55_008610</name>
</gene>
<feature type="transmembrane region" description="Helical" evidence="3">
    <location>
        <begin position="64"/>
        <end position="85"/>
    </location>
</feature>
<dbReference type="Proteomes" id="UP001565368">
    <property type="component" value="Unassembled WGS sequence"/>
</dbReference>
<feature type="transmembrane region" description="Helical" evidence="3">
    <location>
        <begin position="337"/>
        <end position="357"/>
    </location>
</feature>
<keyword evidence="3" id="KW-0472">Membrane</keyword>
<evidence type="ECO:0000313" key="5">
    <source>
        <dbReference type="EMBL" id="KAL1404993.1"/>
    </source>
</evidence>
<dbReference type="GeneID" id="95989653"/>
<feature type="transmembrane region" description="Helical" evidence="3">
    <location>
        <begin position="312"/>
        <end position="331"/>
    </location>
</feature>
<feature type="transmembrane region" description="Helical" evidence="3">
    <location>
        <begin position="198"/>
        <end position="218"/>
    </location>
</feature>
<proteinExistence type="predicted"/>
<feature type="transmembrane region" description="Helical" evidence="3">
    <location>
        <begin position="286"/>
        <end position="305"/>
    </location>
</feature>
<evidence type="ECO:0000259" key="4">
    <source>
        <dbReference type="PROSITE" id="PS50850"/>
    </source>
</evidence>
<dbReference type="RefSeq" id="XP_069204937.1">
    <property type="nucleotide sequence ID" value="XM_069357000.1"/>
</dbReference>
<evidence type="ECO:0000256" key="3">
    <source>
        <dbReference type="SAM" id="Phobius"/>
    </source>
</evidence>
<sequence>MPGGAAAPMSGNVFKEGLFPRHYLVAFVLVTSLFFLWGFAYGLLDVLNSHFRDTLHITTLQSTGLQVAYFGWGYFAFSPVAGEVMRRKGYKFTILMGLFFYSLGAVMFWPCAKFADSSPNKHAVFGGFVICTGVTAMGLASLEVAANSYIAVMPPVSVSSLRLQLSQAFNGVASFAGPLIASKYFFSGKNAGTNTNVQWVYLAVAGMGALIAVLFVFVKLPEVSEADLFEQQEDTGVRKPLWKEHRATTGAIAQFLYVGAQVTIGAFFLFYVKANAGIDHARGAQLLSYALIMFTVARFISAALLSVVAAPVLLGIYAILATICTILIATLHGNGGVAMIMLVMFFESIMYPVIFTLATKDLGFNTRRAAAMVVMGVSGGAVFPPIQGAINDRYGTRVSFWLVVPCFVYIAIWALYIWNEDGRYFSPLQQRKDERAWDENSVTNEDEKGQVVAVEDAGKAGKW</sequence>
<reference evidence="5 6" key="1">
    <citation type="submission" date="2023-08" db="EMBL/GenBank/DDBJ databases">
        <title>Annotated Genome Sequence of Vanrija albida AlHP1.</title>
        <authorList>
            <person name="Herzog R."/>
        </authorList>
    </citation>
    <scope>NUCLEOTIDE SEQUENCE [LARGE SCALE GENOMIC DNA]</scope>
    <source>
        <strain evidence="5 6">AlHP1</strain>
    </source>
</reference>
<dbReference type="InterPro" id="IPR020846">
    <property type="entry name" value="MFS_dom"/>
</dbReference>
<feature type="transmembrane region" description="Helical" evidence="3">
    <location>
        <begin position="398"/>
        <end position="418"/>
    </location>
</feature>